<sequence length="141" mass="16197">MLQLTQARSPALALTSLTQTIIACDPRALDVKRAIGALYFLGVAQYRASGANRMYTGRPAYLETVRKRSRNEEIFHQKSLRIPLDIYFVRPPVVFLLFFFFIVSQLFFRICCYNCVSAANVALFELRFVFSECVMTNAFYP</sequence>
<evidence type="ECO:0000313" key="2">
    <source>
        <dbReference type="EMBL" id="EYC40522.1"/>
    </source>
</evidence>
<evidence type="ECO:0000313" key="3">
    <source>
        <dbReference type="Proteomes" id="UP000024635"/>
    </source>
</evidence>
<keyword evidence="1" id="KW-1133">Transmembrane helix</keyword>
<keyword evidence="1" id="KW-0812">Transmembrane</keyword>
<dbReference type="AlphaFoldDB" id="A0A016WMP2"/>
<reference evidence="3" key="1">
    <citation type="journal article" date="2015" name="Nat. Genet.">
        <title>The genome and transcriptome of the zoonotic hookworm Ancylostoma ceylanicum identify infection-specific gene families.</title>
        <authorList>
            <person name="Schwarz E.M."/>
            <person name="Hu Y."/>
            <person name="Antoshechkin I."/>
            <person name="Miller M.M."/>
            <person name="Sternberg P.W."/>
            <person name="Aroian R.V."/>
        </authorList>
    </citation>
    <scope>NUCLEOTIDE SEQUENCE</scope>
    <source>
        <strain evidence="3">HY135</strain>
    </source>
</reference>
<name>A0A016WMP2_9BILA</name>
<organism evidence="2 3">
    <name type="scientific">Ancylostoma ceylanicum</name>
    <dbReference type="NCBI Taxonomy" id="53326"/>
    <lineage>
        <taxon>Eukaryota</taxon>
        <taxon>Metazoa</taxon>
        <taxon>Ecdysozoa</taxon>
        <taxon>Nematoda</taxon>
        <taxon>Chromadorea</taxon>
        <taxon>Rhabditida</taxon>
        <taxon>Rhabditina</taxon>
        <taxon>Rhabditomorpha</taxon>
        <taxon>Strongyloidea</taxon>
        <taxon>Ancylostomatidae</taxon>
        <taxon>Ancylostomatinae</taxon>
        <taxon>Ancylostoma</taxon>
    </lineage>
</organism>
<accession>A0A016WMP2</accession>
<evidence type="ECO:0000256" key="1">
    <source>
        <dbReference type="SAM" id="Phobius"/>
    </source>
</evidence>
<protein>
    <submittedName>
        <fullName evidence="2">Uncharacterized protein</fullName>
    </submittedName>
</protein>
<feature type="transmembrane region" description="Helical" evidence="1">
    <location>
        <begin position="87"/>
        <end position="108"/>
    </location>
</feature>
<proteinExistence type="predicted"/>
<keyword evidence="3" id="KW-1185">Reference proteome</keyword>
<gene>
    <name evidence="2" type="primary">Acey_s0608.g596</name>
    <name evidence="2" type="ORF">Y032_0608g596</name>
</gene>
<comment type="caution">
    <text evidence="2">The sequence shown here is derived from an EMBL/GenBank/DDBJ whole genome shotgun (WGS) entry which is preliminary data.</text>
</comment>
<keyword evidence="1" id="KW-0472">Membrane</keyword>
<dbReference type="EMBL" id="JARK01000208">
    <property type="protein sequence ID" value="EYC40522.1"/>
    <property type="molecule type" value="Genomic_DNA"/>
</dbReference>
<dbReference type="Proteomes" id="UP000024635">
    <property type="component" value="Unassembled WGS sequence"/>
</dbReference>